<feature type="signal peptide" evidence="13">
    <location>
        <begin position="1"/>
        <end position="19"/>
    </location>
</feature>
<feature type="compositionally biased region" description="Pro residues" evidence="11">
    <location>
        <begin position="615"/>
        <end position="627"/>
    </location>
</feature>
<reference evidence="15 16" key="1">
    <citation type="submission" date="2024-09" db="EMBL/GenBank/DDBJ databases">
        <title>Chromosome-scale assembly of Riccia fluitans.</title>
        <authorList>
            <person name="Paukszto L."/>
            <person name="Sawicki J."/>
            <person name="Karawczyk K."/>
            <person name="Piernik-Szablinska J."/>
            <person name="Szczecinska M."/>
            <person name="Mazdziarz M."/>
        </authorList>
    </citation>
    <scope>NUCLEOTIDE SEQUENCE [LARGE SCALE GENOMIC DNA]</scope>
    <source>
        <strain evidence="15">Rf_01</strain>
        <tissue evidence="15">Aerial parts of the thallus</tissue>
    </source>
</reference>
<dbReference type="InterPro" id="IPR032675">
    <property type="entry name" value="LRR_dom_sf"/>
</dbReference>
<evidence type="ECO:0000256" key="11">
    <source>
        <dbReference type="SAM" id="MobiDB-lite"/>
    </source>
</evidence>
<dbReference type="GO" id="GO:0016301">
    <property type="term" value="F:kinase activity"/>
    <property type="evidence" value="ECO:0007669"/>
    <property type="project" value="UniProtKB-KW"/>
</dbReference>
<dbReference type="SUPFAM" id="SSF52058">
    <property type="entry name" value="L domain-like"/>
    <property type="match status" value="1"/>
</dbReference>
<feature type="compositionally biased region" description="Polar residues" evidence="11">
    <location>
        <begin position="638"/>
        <end position="651"/>
    </location>
</feature>
<dbReference type="Pfam" id="PF00069">
    <property type="entry name" value="Pkinase"/>
    <property type="match status" value="1"/>
</dbReference>
<organism evidence="15 16">
    <name type="scientific">Riccia fluitans</name>
    <dbReference type="NCBI Taxonomy" id="41844"/>
    <lineage>
        <taxon>Eukaryota</taxon>
        <taxon>Viridiplantae</taxon>
        <taxon>Streptophyta</taxon>
        <taxon>Embryophyta</taxon>
        <taxon>Marchantiophyta</taxon>
        <taxon>Marchantiopsida</taxon>
        <taxon>Marchantiidae</taxon>
        <taxon>Marchantiales</taxon>
        <taxon>Ricciaceae</taxon>
        <taxon>Riccia</taxon>
    </lineage>
</organism>
<keyword evidence="6 10" id="KW-0547">Nucleotide-binding</keyword>
<dbReference type="FunFam" id="1.10.510.10:FF:000146">
    <property type="entry name" value="LRR receptor-like serine/threonine-protein kinase IOS1"/>
    <property type="match status" value="1"/>
</dbReference>
<sequence length="678" mass="75769">MTISRFLPIVWLLFRFAEATPNEELALLQLKRKWESSSIKVRSWNESLDPCLETWSGVMCAGNQTDGVESGCAIQNKNCVVVALKLPEEGLTGRIPEELSNFDNLERLDLHGNSLKGEVSRNLRDSFANILFLDLSSNYLNGTIPSHSGRTAKWDQNCFMEPNGCQLADSMRSLSACNNLTVVKLQACEAWGQQRRSLFITGSVIVSFCTAGLMLLLYCWFTRSRQRKLRENHMSLECSLPSNLYTECRHFTYQEMQTATNKFTEKRLLGSGGFGLVYKGHLADGKSVAIKKLDKGSSQGDVEFWNEVLIIGTIKHPNVVSLLGYCKSAVGSERILVYDYMSNGSVLDALLDERDGAFPWELRFRVALGAATGLEYLHEMCSPKIIHRDIKPSNILLDDNYNARVGDFGLAKVALNDQSHVTTVVVGTQGFLDPEYALTGKLTDKSDVFSFGMLLFVLISGRCTMETKASQRPSSRQRVSEWMQVLAQEGELSELVDPRLKGVYDRNQMSRCAEVAMMCTRIRADTRPSMGDVRRLLQGFTCQQPLSAISSPAYSPSLVSLRRTYAVTPFTPTPHLQDSFDFNPPMYTQPVARPNGLCSPFTPYPQSRYADAPFSPEPPNFSQPPLSPMFTPHHNRASRYTTLSPQTSDTSYLRAEEVDEGSASTRSDAGYRPHIMGR</sequence>
<dbReference type="PANTHER" id="PTHR48006:SF84">
    <property type="entry name" value="REPEAT TRANSMEMBRANE PROTEIN KINASE, PUTATIVE, EXPRESSED-RELATED"/>
    <property type="match status" value="1"/>
</dbReference>
<dbReference type="Pfam" id="PF08263">
    <property type="entry name" value="LRRNT_2"/>
    <property type="match status" value="1"/>
</dbReference>
<dbReference type="SMART" id="SM00220">
    <property type="entry name" value="S_TKc"/>
    <property type="match status" value="1"/>
</dbReference>
<comment type="caution">
    <text evidence="15">The sequence shown here is derived from an EMBL/GenBank/DDBJ whole genome shotgun (WGS) entry which is preliminary data.</text>
</comment>
<dbReference type="InterPro" id="IPR051824">
    <property type="entry name" value="LRR_Rcpt-Like_S/T_Kinase"/>
</dbReference>
<dbReference type="Gene3D" id="3.30.200.20">
    <property type="entry name" value="Phosphorylase Kinase, domain 1"/>
    <property type="match status" value="1"/>
</dbReference>
<gene>
    <name evidence="15" type="ORF">R1flu_018949</name>
</gene>
<dbReference type="Gene3D" id="3.80.10.10">
    <property type="entry name" value="Ribonuclease Inhibitor"/>
    <property type="match status" value="1"/>
</dbReference>
<dbReference type="InterPro" id="IPR013210">
    <property type="entry name" value="LRR_N_plant-typ"/>
</dbReference>
<dbReference type="InterPro" id="IPR017441">
    <property type="entry name" value="Protein_kinase_ATP_BS"/>
</dbReference>
<keyword evidence="7" id="KW-0418">Kinase</keyword>
<dbReference type="GO" id="GO:0005524">
    <property type="term" value="F:ATP binding"/>
    <property type="evidence" value="ECO:0007669"/>
    <property type="project" value="UniProtKB-UniRule"/>
</dbReference>
<feature type="transmembrane region" description="Helical" evidence="12">
    <location>
        <begin position="198"/>
        <end position="221"/>
    </location>
</feature>
<feature type="domain" description="Protein kinase" evidence="14">
    <location>
        <begin position="263"/>
        <end position="541"/>
    </location>
</feature>
<evidence type="ECO:0000259" key="14">
    <source>
        <dbReference type="PROSITE" id="PS50011"/>
    </source>
</evidence>
<evidence type="ECO:0000313" key="15">
    <source>
        <dbReference type="EMBL" id="KAL2650821.1"/>
    </source>
</evidence>
<proteinExistence type="inferred from homology"/>
<dbReference type="Proteomes" id="UP001605036">
    <property type="component" value="Unassembled WGS sequence"/>
</dbReference>
<dbReference type="PROSITE" id="PS50011">
    <property type="entry name" value="PROTEIN_KINASE_DOM"/>
    <property type="match status" value="1"/>
</dbReference>
<keyword evidence="9" id="KW-0675">Receptor</keyword>
<keyword evidence="12" id="KW-1133">Transmembrane helix</keyword>
<dbReference type="CDD" id="cd14066">
    <property type="entry name" value="STKc_IRAK"/>
    <property type="match status" value="1"/>
</dbReference>
<dbReference type="FunFam" id="3.30.200.20:FF:000415">
    <property type="entry name" value="receptor-like serine/threonine-protein kinase NCRK"/>
    <property type="match status" value="1"/>
</dbReference>
<comment type="subcellular location">
    <subcellularLocation>
        <location evidence="1">Membrane</location>
    </subcellularLocation>
</comment>
<evidence type="ECO:0000256" key="5">
    <source>
        <dbReference type="ARBA" id="ARBA00022737"/>
    </source>
</evidence>
<protein>
    <recommendedName>
        <fullName evidence="14">Protein kinase domain-containing protein</fullName>
    </recommendedName>
</protein>
<dbReference type="Gene3D" id="1.10.510.10">
    <property type="entry name" value="Transferase(Phosphotransferase) domain 1"/>
    <property type="match status" value="1"/>
</dbReference>
<dbReference type="GO" id="GO:0016020">
    <property type="term" value="C:membrane"/>
    <property type="evidence" value="ECO:0007669"/>
    <property type="project" value="UniProtKB-SubCell"/>
</dbReference>
<evidence type="ECO:0000256" key="10">
    <source>
        <dbReference type="PROSITE-ProRule" id="PRU10141"/>
    </source>
</evidence>
<dbReference type="PROSITE" id="PS00107">
    <property type="entry name" value="PROTEIN_KINASE_ATP"/>
    <property type="match status" value="1"/>
</dbReference>
<comment type="similarity">
    <text evidence="2">Belongs to the protein kinase superfamily. Ser/Thr protein kinase family.</text>
</comment>
<keyword evidence="13" id="KW-0732">Signal</keyword>
<evidence type="ECO:0000256" key="12">
    <source>
        <dbReference type="SAM" id="Phobius"/>
    </source>
</evidence>
<dbReference type="InterPro" id="IPR011009">
    <property type="entry name" value="Kinase-like_dom_sf"/>
</dbReference>
<evidence type="ECO:0000256" key="3">
    <source>
        <dbReference type="ARBA" id="ARBA00022614"/>
    </source>
</evidence>
<keyword evidence="4" id="KW-0808">Transferase</keyword>
<keyword evidence="16" id="KW-1185">Reference proteome</keyword>
<dbReference type="PROSITE" id="PS00108">
    <property type="entry name" value="PROTEIN_KINASE_ST"/>
    <property type="match status" value="1"/>
</dbReference>
<keyword evidence="3" id="KW-0433">Leucine-rich repeat</keyword>
<evidence type="ECO:0000256" key="7">
    <source>
        <dbReference type="ARBA" id="ARBA00022777"/>
    </source>
</evidence>
<evidence type="ECO:0000256" key="6">
    <source>
        <dbReference type="ARBA" id="ARBA00022741"/>
    </source>
</evidence>
<feature type="binding site" evidence="10">
    <location>
        <position position="292"/>
    </location>
    <ligand>
        <name>ATP</name>
        <dbReference type="ChEBI" id="CHEBI:30616"/>
    </ligand>
</feature>
<keyword evidence="12" id="KW-0472">Membrane</keyword>
<dbReference type="EMBL" id="JBHFFA010000001">
    <property type="protein sequence ID" value="KAL2650821.1"/>
    <property type="molecule type" value="Genomic_DNA"/>
</dbReference>
<evidence type="ECO:0000256" key="2">
    <source>
        <dbReference type="ARBA" id="ARBA00008684"/>
    </source>
</evidence>
<feature type="chain" id="PRO_5044793785" description="Protein kinase domain-containing protein" evidence="13">
    <location>
        <begin position="20"/>
        <end position="678"/>
    </location>
</feature>
<evidence type="ECO:0000256" key="13">
    <source>
        <dbReference type="SAM" id="SignalP"/>
    </source>
</evidence>
<feature type="region of interest" description="Disordered" evidence="11">
    <location>
        <begin position="611"/>
        <end position="678"/>
    </location>
</feature>
<keyword evidence="8 10" id="KW-0067">ATP-binding</keyword>
<dbReference type="PANTHER" id="PTHR48006">
    <property type="entry name" value="LEUCINE-RICH REPEAT-CONTAINING PROTEIN DDB_G0281931-RELATED"/>
    <property type="match status" value="1"/>
</dbReference>
<dbReference type="InterPro" id="IPR008271">
    <property type="entry name" value="Ser/Thr_kinase_AS"/>
</dbReference>
<evidence type="ECO:0000256" key="1">
    <source>
        <dbReference type="ARBA" id="ARBA00004370"/>
    </source>
</evidence>
<dbReference type="SUPFAM" id="SSF56112">
    <property type="entry name" value="Protein kinase-like (PK-like)"/>
    <property type="match status" value="1"/>
</dbReference>
<evidence type="ECO:0000256" key="4">
    <source>
        <dbReference type="ARBA" id="ARBA00022679"/>
    </source>
</evidence>
<dbReference type="InterPro" id="IPR000719">
    <property type="entry name" value="Prot_kinase_dom"/>
</dbReference>
<evidence type="ECO:0000256" key="9">
    <source>
        <dbReference type="ARBA" id="ARBA00023170"/>
    </source>
</evidence>
<accession>A0ABD1ZH99</accession>
<evidence type="ECO:0000256" key="8">
    <source>
        <dbReference type="ARBA" id="ARBA00022840"/>
    </source>
</evidence>
<name>A0ABD1ZH99_9MARC</name>
<evidence type="ECO:0000313" key="16">
    <source>
        <dbReference type="Proteomes" id="UP001605036"/>
    </source>
</evidence>
<keyword evidence="12" id="KW-0812">Transmembrane</keyword>
<keyword evidence="5" id="KW-0677">Repeat</keyword>
<dbReference type="AlphaFoldDB" id="A0ABD1ZH99"/>